<proteinExistence type="predicted"/>
<gene>
    <name evidence="1" type="ORF">CA13_44870</name>
</gene>
<evidence type="ECO:0000313" key="2">
    <source>
        <dbReference type="Proteomes" id="UP000315010"/>
    </source>
</evidence>
<evidence type="ECO:0000313" key="1">
    <source>
        <dbReference type="EMBL" id="TWT83024.1"/>
    </source>
</evidence>
<reference evidence="1 2" key="1">
    <citation type="submission" date="2019-02" db="EMBL/GenBank/DDBJ databases">
        <title>Deep-cultivation of Planctomycetes and their phenomic and genomic characterization uncovers novel biology.</title>
        <authorList>
            <person name="Wiegand S."/>
            <person name="Jogler M."/>
            <person name="Boedeker C."/>
            <person name="Pinto D."/>
            <person name="Vollmers J."/>
            <person name="Rivas-Marin E."/>
            <person name="Kohn T."/>
            <person name="Peeters S.H."/>
            <person name="Heuer A."/>
            <person name="Rast P."/>
            <person name="Oberbeckmann S."/>
            <person name="Bunk B."/>
            <person name="Jeske O."/>
            <person name="Meyerdierks A."/>
            <person name="Storesund J.E."/>
            <person name="Kallscheuer N."/>
            <person name="Luecker S."/>
            <person name="Lage O.M."/>
            <person name="Pohl T."/>
            <person name="Merkel B.J."/>
            <person name="Hornburger P."/>
            <person name="Mueller R.-W."/>
            <person name="Bruemmer F."/>
            <person name="Labrenz M."/>
            <person name="Spormann A.M."/>
            <person name="Op Den Camp H."/>
            <person name="Overmann J."/>
            <person name="Amann R."/>
            <person name="Jetten M.S.M."/>
            <person name="Mascher T."/>
            <person name="Medema M.H."/>
            <person name="Devos D.P."/>
            <person name="Kaster A.-K."/>
            <person name="Ovreas L."/>
            <person name="Rohde M."/>
            <person name="Galperin M.Y."/>
            <person name="Jogler C."/>
        </authorList>
    </citation>
    <scope>NUCLEOTIDE SEQUENCE [LARGE SCALE GENOMIC DNA]</scope>
    <source>
        <strain evidence="1 2">CA13</strain>
    </source>
</reference>
<dbReference type="Proteomes" id="UP000315010">
    <property type="component" value="Unassembled WGS sequence"/>
</dbReference>
<comment type="caution">
    <text evidence="1">The sequence shown here is derived from an EMBL/GenBank/DDBJ whole genome shotgun (WGS) entry which is preliminary data.</text>
</comment>
<dbReference type="EMBL" id="SJPJ01000001">
    <property type="protein sequence ID" value="TWT83024.1"/>
    <property type="molecule type" value="Genomic_DNA"/>
</dbReference>
<keyword evidence="2" id="KW-1185">Reference proteome</keyword>
<accession>A0A5C5Z6W2</accession>
<protein>
    <submittedName>
        <fullName evidence="1">Uncharacterized protein</fullName>
    </submittedName>
</protein>
<name>A0A5C5Z6W2_9BACT</name>
<organism evidence="1 2">
    <name type="scientific">Novipirellula herctigrandis</name>
    <dbReference type="NCBI Taxonomy" id="2527986"/>
    <lineage>
        <taxon>Bacteria</taxon>
        <taxon>Pseudomonadati</taxon>
        <taxon>Planctomycetota</taxon>
        <taxon>Planctomycetia</taxon>
        <taxon>Pirellulales</taxon>
        <taxon>Pirellulaceae</taxon>
        <taxon>Novipirellula</taxon>
    </lineage>
</organism>
<sequence length="60" mass="6454">MAVTVMAVTVMAVTVNAVTINDRPDTEGLIVTTDPIAILGRIFLRPASLSWAWCGRSTHI</sequence>
<dbReference type="AlphaFoldDB" id="A0A5C5Z6W2"/>